<dbReference type="AlphaFoldDB" id="A0A7T0C223"/>
<accession>A0A7T0C223</accession>
<dbReference type="SMART" id="SM00028">
    <property type="entry name" value="TPR"/>
    <property type="match status" value="6"/>
</dbReference>
<gene>
    <name evidence="4" type="ORF">G3M78_06780</name>
</gene>
<dbReference type="PROSITE" id="PS50005">
    <property type="entry name" value="TPR"/>
    <property type="match status" value="2"/>
</dbReference>
<keyword evidence="2 3" id="KW-0802">TPR repeat</keyword>
<organism evidence="4 5">
    <name type="scientific">Candidatus Nitrohelix vancouverensis</name>
    <dbReference type="NCBI Taxonomy" id="2705534"/>
    <lineage>
        <taxon>Bacteria</taxon>
        <taxon>Pseudomonadati</taxon>
        <taxon>Nitrospinota/Tectimicrobiota group</taxon>
        <taxon>Nitrospinota</taxon>
        <taxon>Nitrospinia</taxon>
        <taxon>Nitrospinales</taxon>
        <taxon>Nitrospinaceae</taxon>
        <taxon>Candidatus Nitrohelix</taxon>
    </lineage>
</organism>
<sequence>MFGMLKENTVNQLKLLALAGCLGLWGCASMDTPNTSSAQIPKEEASFEDKSKARDKFKDGLQFLSLNMLKEAIGSIQDAARLDPHNSAYPLYIGAIHYSEGNLDAAESVFLEVLEMDSDNKDAYRKLGRLYLEQGRWSQAAHYLEEDLKRPGTPMPHTVYNWLALSYYNLKRFDEAERQWLLALDIAENADIRYNLGLAFKFNEKFDKALESFELAARMKPEFAPAHFESALLYLKKQNFTQARRHFESVVRLEATGERSDMSREYLNLISSQ</sequence>
<feature type="repeat" description="TPR" evidence="3">
    <location>
        <begin position="87"/>
        <end position="120"/>
    </location>
</feature>
<dbReference type="Proteomes" id="UP000594464">
    <property type="component" value="Chromosome"/>
</dbReference>
<proteinExistence type="predicted"/>
<dbReference type="InterPro" id="IPR019734">
    <property type="entry name" value="TPR_rpt"/>
</dbReference>
<dbReference type="SUPFAM" id="SSF48452">
    <property type="entry name" value="TPR-like"/>
    <property type="match status" value="1"/>
</dbReference>
<name>A0A7T0C223_9BACT</name>
<evidence type="ECO:0000256" key="2">
    <source>
        <dbReference type="ARBA" id="ARBA00022803"/>
    </source>
</evidence>
<keyword evidence="1" id="KW-0677">Repeat</keyword>
<dbReference type="PANTHER" id="PTHR44186:SF1">
    <property type="entry name" value="BARDET-BIEDL SYNDROME 4 PROTEIN"/>
    <property type="match status" value="1"/>
</dbReference>
<dbReference type="InterPro" id="IPR011990">
    <property type="entry name" value="TPR-like_helical_dom_sf"/>
</dbReference>
<feature type="repeat" description="TPR" evidence="3">
    <location>
        <begin position="190"/>
        <end position="223"/>
    </location>
</feature>
<dbReference type="PANTHER" id="PTHR44186">
    <property type="match status" value="1"/>
</dbReference>
<dbReference type="KEGG" id="nva:G3M78_06780"/>
<evidence type="ECO:0000313" key="5">
    <source>
        <dbReference type="Proteomes" id="UP000594464"/>
    </source>
</evidence>
<dbReference type="Pfam" id="PF13432">
    <property type="entry name" value="TPR_16"/>
    <property type="match status" value="3"/>
</dbReference>
<evidence type="ECO:0000256" key="3">
    <source>
        <dbReference type="PROSITE-ProRule" id="PRU00339"/>
    </source>
</evidence>
<dbReference type="Gene3D" id="1.25.40.10">
    <property type="entry name" value="Tetratricopeptide repeat domain"/>
    <property type="match status" value="3"/>
</dbReference>
<evidence type="ECO:0000313" key="4">
    <source>
        <dbReference type="EMBL" id="QPJ65108.1"/>
    </source>
</evidence>
<reference evidence="5" key="1">
    <citation type="submission" date="2020-02" db="EMBL/GenBank/DDBJ databases">
        <title>Genomic and physiological characterization of two novel Nitrospinaceae genera.</title>
        <authorList>
            <person name="Mueller A.J."/>
            <person name="Jung M.-Y."/>
            <person name="Strachan C.R."/>
            <person name="Herbold C.W."/>
            <person name="Kirkegaard R.H."/>
            <person name="Daims H."/>
        </authorList>
    </citation>
    <scope>NUCLEOTIDE SEQUENCE [LARGE SCALE GENOMIC DNA]</scope>
</reference>
<dbReference type="EMBL" id="CP048620">
    <property type="protein sequence ID" value="QPJ65108.1"/>
    <property type="molecule type" value="Genomic_DNA"/>
</dbReference>
<evidence type="ECO:0000256" key="1">
    <source>
        <dbReference type="ARBA" id="ARBA00022737"/>
    </source>
</evidence>
<protein>
    <submittedName>
        <fullName evidence="4">Tetratricopeptide repeat protein</fullName>
    </submittedName>
</protein>